<protein>
    <submittedName>
        <fullName evidence="3">Uncharacterized protein</fullName>
    </submittedName>
</protein>
<evidence type="ECO:0000256" key="1">
    <source>
        <dbReference type="SAM" id="MobiDB-lite"/>
    </source>
</evidence>
<evidence type="ECO:0000313" key="3">
    <source>
        <dbReference type="EMBL" id="PSN71818.1"/>
    </source>
</evidence>
<accession>A0A2T2P3A5</accession>
<feature type="compositionally biased region" description="Pro residues" evidence="1">
    <location>
        <begin position="102"/>
        <end position="119"/>
    </location>
</feature>
<feature type="signal peptide" evidence="2">
    <location>
        <begin position="1"/>
        <end position="19"/>
    </location>
</feature>
<evidence type="ECO:0000256" key="2">
    <source>
        <dbReference type="SAM" id="SignalP"/>
    </source>
</evidence>
<feature type="chain" id="PRO_5015485856" evidence="2">
    <location>
        <begin position="20"/>
        <end position="134"/>
    </location>
</feature>
<dbReference type="EMBL" id="KZ678130">
    <property type="protein sequence ID" value="PSN71818.1"/>
    <property type="molecule type" value="Genomic_DNA"/>
</dbReference>
<keyword evidence="4" id="KW-1185">Reference proteome</keyword>
<organism evidence="3 4">
    <name type="scientific">Corynespora cassiicola Philippines</name>
    <dbReference type="NCBI Taxonomy" id="1448308"/>
    <lineage>
        <taxon>Eukaryota</taxon>
        <taxon>Fungi</taxon>
        <taxon>Dikarya</taxon>
        <taxon>Ascomycota</taxon>
        <taxon>Pezizomycotina</taxon>
        <taxon>Dothideomycetes</taxon>
        <taxon>Pleosporomycetidae</taxon>
        <taxon>Pleosporales</taxon>
        <taxon>Corynesporascaceae</taxon>
        <taxon>Corynespora</taxon>
    </lineage>
</organism>
<sequence>MHAFKIFASIFAITTLGSATLTLGGGNCKRTLGDLDCLMCKLKLKNCDEGPKPPAIPNPDQPCKRNADCSDECGGSPGKCYVLRGGSGSGVCNCGGAPAPAPVPAPAPKPAPVPAPQPGPDCGYDCGNDHGDGY</sequence>
<reference evidence="3 4" key="1">
    <citation type="journal article" date="2018" name="Front. Microbiol.">
        <title>Genome-Wide Analysis of Corynespora cassiicola Leaf Fall Disease Putative Effectors.</title>
        <authorList>
            <person name="Lopez D."/>
            <person name="Ribeiro S."/>
            <person name="Label P."/>
            <person name="Fumanal B."/>
            <person name="Venisse J.S."/>
            <person name="Kohler A."/>
            <person name="de Oliveira R.R."/>
            <person name="Labutti K."/>
            <person name="Lipzen A."/>
            <person name="Lail K."/>
            <person name="Bauer D."/>
            <person name="Ohm R.A."/>
            <person name="Barry K.W."/>
            <person name="Spatafora J."/>
            <person name="Grigoriev I.V."/>
            <person name="Martin F.M."/>
            <person name="Pujade-Renaud V."/>
        </authorList>
    </citation>
    <scope>NUCLEOTIDE SEQUENCE [LARGE SCALE GENOMIC DNA]</scope>
    <source>
        <strain evidence="3 4">Philippines</strain>
    </source>
</reference>
<dbReference type="AlphaFoldDB" id="A0A2T2P3A5"/>
<proteinExistence type="predicted"/>
<name>A0A2T2P3A5_CORCC</name>
<feature type="region of interest" description="Disordered" evidence="1">
    <location>
        <begin position="102"/>
        <end position="134"/>
    </location>
</feature>
<keyword evidence="2" id="KW-0732">Signal</keyword>
<dbReference type="Proteomes" id="UP000240883">
    <property type="component" value="Unassembled WGS sequence"/>
</dbReference>
<gene>
    <name evidence="3" type="ORF">BS50DRAFT_569429</name>
</gene>
<evidence type="ECO:0000313" key="4">
    <source>
        <dbReference type="Proteomes" id="UP000240883"/>
    </source>
</evidence>